<dbReference type="RefSeq" id="WP_381085084.1">
    <property type="nucleotide sequence ID" value="NZ_JBHUDX010000058.1"/>
</dbReference>
<dbReference type="Gene3D" id="3.20.20.70">
    <property type="entry name" value="Aldolase class I"/>
    <property type="match status" value="1"/>
</dbReference>
<evidence type="ECO:0000256" key="6">
    <source>
        <dbReference type="SAM" id="MobiDB-lite"/>
    </source>
</evidence>
<organism evidence="7 8">
    <name type="scientific">Streptomyces caeni</name>
    <dbReference type="NCBI Taxonomy" id="2307231"/>
    <lineage>
        <taxon>Bacteria</taxon>
        <taxon>Bacillati</taxon>
        <taxon>Actinomycetota</taxon>
        <taxon>Actinomycetes</taxon>
        <taxon>Kitasatosporales</taxon>
        <taxon>Streptomycetaceae</taxon>
        <taxon>Streptomyces</taxon>
    </lineage>
</organism>
<keyword evidence="4" id="KW-0456">Lyase</keyword>
<dbReference type="SUPFAM" id="SSF51569">
    <property type="entry name" value="Aldolase"/>
    <property type="match status" value="1"/>
</dbReference>
<evidence type="ECO:0000256" key="3">
    <source>
        <dbReference type="ARBA" id="ARBA00011233"/>
    </source>
</evidence>
<proteinExistence type="inferred from homology"/>
<dbReference type="CDD" id="cd00452">
    <property type="entry name" value="KDPG_aldolase"/>
    <property type="match status" value="1"/>
</dbReference>
<dbReference type="EMBL" id="JBHUDX010000058">
    <property type="protein sequence ID" value="MFD1660643.1"/>
    <property type="molecule type" value="Genomic_DNA"/>
</dbReference>
<evidence type="ECO:0000256" key="4">
    <source>
        <dbReference type="ARBA" id="ARBA00023239"/>
    </source>
</evidence>
<gene>
    <name evidence="7" type="ORF">ACFSL4_21130</name>
</gene>
<comment type="similarity">
    <text evidence="2">Belongs to the KHG/KDPG aldolase family.</text>
</comment>
<comment type="pathway">
    <text evidence="1">Carbohydrate acid metabolism.</text>
</comment>
<dbReference type="InterPro" id="IPR013785">
    <property type="entry name" value="Aldolase_TIM"/>
</dbReference>
<dbReference type="PANTHER" id="PTHR30246">
    <property type="entry name" value="2-KETO-3-DEOXY-6-PHOSPHOGLUCONATE ALDOLASE"/>
    <property type="match status" value="1"/>
</dbReference>
<keyword evidence="5" id="KW-0119">Carbohydrate metabolism</keyword>
<evidence type="ECO:0000313" key="8">
    <source>
        <dbReference type="Proteomes" id="UP001597261"/>
    </source>
</evidence>
<feature type="compositionally biased region" description="Low complexity" evidence="6">
    <location>
        <begin position="203"/>
        <end position="215"/>
    </location>
</feature>
<reference evidence="8" key="1">
    <citation type="journal article" date="2019" name="Int. J. Syst. Evol. Microbiol.">
        <title>The Global Catalogue of Microorganisms (GCM) 10K type strain sequencing project: providing services to taxonomists for standard genome sequencing and annotation.</title>
        <authorList>
            <consortium name="The Broad Institute Genomics Platform"/>
            <consortium name="The Broad Institute Genome Sequencing Center for Infectious Disease"/>
            <person name="Wu L."/>
            <person name="Ma J."/>
        </authorList>
    </citation>
    <scope>NUCLEOTIDE SEQUENCE [LARGE SCALE GENOMIC DNA]</scope>
    <source>
        <strain evidence="8">CGMCC 1.12470</strain>
    </source>
</reference>
<dbReference type="InterPro" id="IPR000887">
    <property type="entry name" value="Aldlse_KDPG_KHG"/>
</dbReference>
<dbReference type="Pfam" id="PF01081">
    <property type="entry name" value="Aldolase"/>
    <property type="match status" value="1"/>
</dbReference>
<feature type="region of interest" description="Disordered" evidence="6">
    <location>
        <begin position="201"/>
        <end position="222"/>
    </location>
</feature>
<dbReference type="PANTHER" id="PTHR30246:SF1">
    <property type="entry name" value="2-DEHYDRO-3-DEOXY-6-PHOSPHOGALACTONATE ALDOLASE-RELATED"/>
    <property type="match status" value="1"/>
</dbReference>
<evidence type="ECO:0000256" key="1">
    <source>
        <dbReference type="ARBA" id="ARBA00004761"/>
    </source>
</evidence>
<evidence type="ECO:0000313" key="7">
    <source>
        <dbReference type="EMBL" id="MFD1660643.1"/>
    </source>
</evidence>
<sequence length="222" mass="21949">MNGILDELARRRVVAVLRAADASGFPAVARALAAGGVTCVEVTMTSPGALDSVATLRELGLTVGVGSVIAPAQAADACAAGAAFVVTPARVEGVVGRCAPHGVPVVMGALTPSEMLTAAREGAAAVKVFPAAVFGPDYLRQVQAPLPHLRLMPTGGITVAAAAGYLRAGAFAVGLGTPLVGDGGTPLDEITRRADALVRSCTGPQHPAPAARPGGAEEGGYA</sequence>
<accession>A0ABW4IWH2</accession>
<comment type="caution">
    <text evidence="7">The sequence shown here is derived from an EMBL/GenBank/DDBJ whole genome shotgun (WGS) entry which is preliminary data.</text>
</comment>
<comment type="subunit">
    <text evidence="3">Homotrimer.</text>
</comment>
<dbReference type="Proteomes" id="UP001597261">
    <property type="component" value="Unassembled WGS sequence"/>
</dbReference>
<name>A0ABW4IWH2_9ACTN</name>
<keyword evidence="8" id="KW-1185">Reference proteome</keyword>
<protein>
    <submittedName>
        <fullName evidence="7">Bifunctional 4-hydroxy-2-oxoglutarate aldolase/2-dehydro-3-deoxy-phosphogluconate aldolase</fullName>
    </submittedName>
</protein>
<evidence type="ECO:0000256" key="2">
    <source>
        <dbReference type="ARBA" id="ARBA00006906"/>
    </source>
</evidence>
<evidence type="ECO:0000256" key="5">
    <source>
        <dbReference type="ARBA" id="ARBA00023277"/>
    </source>
</evidence>